<evidence type="ECO:0000256" key="7">
    <source>
        <dbReference type="ARBA" id="ARBA00023136"/>
    </source>
</evidence>
<keyword evidence="5 8" id="KW-0812">Transmembrane</keyword>
<feature type="transmembrane region" description="Helical" evidence="8">
    <location>
        <begin position="356"/>
        <end position="376"/>
    </location>
</feature>
<dbReference type="AlphaFoldDB" id="A0A358E149"/>
<comment type="caution">
    <text evidence="9">The sequence shown here is derived from an EMBL/GenBank/DDBJ whole genome shotgun (WGS) entry which is preliminary data.</text>
</comment>
<feature type="transmembrane region" description="Helical" evidence="8">
    <location>
        <begin position="181"/>
        <end position="203"/>
    </location>
</feature>
<dbReference type="SUPFAM" id="SSF103473">
    <property type="entry name" value="MFS general substrate transporter"/>
    <property type="match status" value="1"/>
</dbReference>
<evidence type="ECO:0000313" key="9">
    <source>
        <dbReference type="EMBL" id="HBU51685.1"/>
    </source>
</evidence>
<feature type="transmembrane region" description="Helical" evidence="8">
    <location>
        <begin position="81"/>
        <end position="100"/>
    </location>
</feature>
<keyword evidence="7 8" id="KW-0472">Membrane</keyword>
<dbReference type="InterPro" id="IPR036259">
    <property type="entry name" value="MFS_trans_sf"/>
</dbReference>
<feature type="transmembrane region" description="Helical" evidence="8">
    <location>
        <begin position="382"/>
        <end position="401"/>
    </location>
</feature>
<name>A0A358E149_9ALTE</name>
<evidence type="ECO:0000256" key="8">
    <source>
        <dbReference type="SAM" id="Phobius"/>
    </source>
</evidence>
<feature type="transmembrane region" description="Helical" evidence="8">
    <location>
        <begin position="224"/>
        <end position="244"/>
    </location>
</feature>
<evidence type="ECO:0000256" key="5">
    <source>
        <dbReference type="ARBA" id="ARBA00022692"/>
    </source>
</evidence>
<feature type="transmembrane region" description="Helical" evidence="8">
    <location>
        <begin position="422"/>
        <end position="449"/>
    </location>
</feature>
<keyword evidence="4" id="KW-1003">Cell membrane</keyword>
<keyword evidence="6 8" id="KW-1133">Transmembrane helix</keyword>
<evidence type="ECO:0000256" key="6">
    <source>
        <dbReference type="ARBA" id="ARBA00022989"/>
    </source>
</evidence>
<gene>
    <name evidence="9" type="ORF">DEB45_10530</name>
</gene>
<feature type="transmembrane region" description="Helical" evidence="8">
    <location>
        <begin position="39"/>
        <end position="60"/>
    </location>
</feature>
<comment type="similarity">
    <text evidence="2">Belongs to the sodium:galactoside symporter (TC 2.A.2) family.</text>
</comment>
<evidence type="ECO:0000256" key="3">
    <source>
        <dbReference type="ARBA" id="ARBA00022448"/>
    </source>
</evidence>
<sequence>MEQKLAIKEKIGYGLGDAAANLVWRGALAYLAVFYTDTFGLSAAAAAMLFLIVRLSDGVTDIIMGMIADRTKTKMGKFRPWILGSTPFLGLFMVLCFTTPNFGSTGMLVYAYLTYIGLTLAYTVNNVPYSALMGVITSDDRERTSLSGFRFAGAFLGGLLVMGCLPMMVEYFGAGNDARGYQYTMYVFATLLVALMLITVYSTKERVPVALDSTATLKQELIDLSRHLPLILIPLASITAFFYFRNLLTAAIFVAVMMICAVFVRKLIARPESSNSRSQQDIIDLLTNKPWLILLGMGFLTMMFNGIKYGVIAYYFKYYIGEELLIGYYFISLLVVSIFGALATPWLSVKFGRKNLFIISLIVSSLFTSAIFFVPLGSTMGIFALGCAAEFFAAIMPTLFFSMLGDSADYNEWRTGRRATGLIYSAGSFVQKTGGGFAGALVLLVLGSYGYNGMQPETISQSLPGMRALMSWIPACFGFAGALLILLYPLNDKKQQEVTETLLKRRSEQATIPA</sequence>
<dbReference type="CDD" id="cd17332">
    <property type="entry name" value="MFS_MelB_like"/>
    <property type="match status" value="1"/>
</dbReference>
<feature type="transmembrane region" description="Helical" evidence="8">
    <location>
        <begin position="469"/>
        <end position="488"/>
    </location>
</feature>
<dbReference type="Gene3D" id="1.20.1250.20">
    <property type="entry name" value="MFS general substrate transporter like domains"/>
    <property type="match status" value="2"/>
</dbReference>
<organism evidence="9 10">
    <name type="scientific">Alteromonas australica</name>
    <dbReference type="NCBI Taxonomy" id="589873"/>
    <lineage>
        <taxon>Bacteria</taxon>
        <taxon>Pseudomonadati</taxon>
        <taxon>Pseudomonadota</taxon>
        <taxon>Gammaproteobacteria</taxon>
        <taxon>Alteromonadales</taxon>
        <taxon>Alteromonadaceae</taxon>
        <taxon>Alteromonas/Salinimonas group</taxon>
        <taxon>Alteromonas</taxon>
    </lineage>
</organism>
<dbReference type="Pfam" id="PF13347">
    <property type="entry name" value="MFS_2"/>
    <property type="match status" value="2"/>
</dbReference>
<feature type="transmembrane region" description="Helical" evidence="8">
    <location>
        <begin position="112"/>
        <end position="136"/>
    </location>
</feature>
<dbReference type="PROSITE" id="PS00872">
    <property type="entry name" value="NA_GALACTOSIDE_SYMP"/>
    <property type="match status" value="1"/>
</dbReference>
<dbReference type="InterPro" id="IPR018043">
    <property type="entry name" value="Na/Gal_symport_CS"/>
</dbReference>
<evidence type="ECO:0000256" key="4">
    <source>
        <dbReference type="ARBA" id="ARBA00022475"/>
    </source>
</evidence>
<dbReference type="PANTHER" id="PTHR11328">
    <property type="entry name" value="MAJOR FACILITATOR SUPERFAMILY DOMAIN-CONTAINING PROTEIN"/>
    <property type="match status" value="1"/>
</dbReference>
<dbReference type="GO" id="GO:0006814">
    <property type="term" value="P:sodium ion transport"/>
    <property type="evidence" value="ECO:0007669"/>
    <property type="project" value="InterPro"/>
</dbReference>
<dbReference type="RefSeq" id="WP_272965744.1">
    <property type="nucleotide sequence ID" value="NZ_CALBIY010000100.1"/>
</dbReference>
<reference evidence="9 10" key="1">
    <citation type="journal article" date="2018" name="Nat. Biotechnol.">
        <title>A standardized bacterial taxonomy based on genome phylogeny substantially revises the tree of life.</title>
        <authorList>
            <person name="Parks D.H."/>
            <person name="Chuvochina M."/>
            <person name="Waite D.W."/>
            <person name="Rinke C."/>
            <person name="Skarshewski A."/>
            <person name="Chaumeil P.A."/>
            <person name="Hugenholtz P."/>
        </authorList>
    </citation>
    <scope>NUCLEOTIDE SEQUENCE [LARGE SCALE GENOMIC DNA]</scope>
    <source>
        <strain evidence="9">UBA11621</strain>
    </source>
</reference>
<dbReference type="GO" id="GO:0015293">
    <property type="term" value="F:symporter activity"/>
    <property type="evidence" value="ECO:0007669"/>
    <property type="project" value="InterPro"/>
</dbReference>
<evidence type="ECO:0000256" key="1">
    <source>
        <dbReference type="ARBA" id="ARBA00004651"/>
    </source>
</evidence>
<dbReference type="GO" id="GO:0005886">
    <property type="term" value="C:plasma membrane"/>
    <property type="evidence" value="ECO:0007669"/>
    <property type="project" value="UniProtKB-SubCell"/>
</dbReference>
<dbReference type="InterPro" id="IPR039672">
    <property type="entry name" value="MFS_2"/>
</dbReference>
<feature type="transmembrane region" description="Helical" evidence="8">
    <location>
        <begin position="250"/>
        <end position="269"/>
    </location>
</feature>
<evidence type="ECO:0000313" key="10">
    <source>
        <dbReference type="Proteomes" id="UP000264779"/>
    </source>
</evidence>
<dbReference type="EMBL" id="DONK01000154">
    <property type="protein sequence ID" value="HBU51685.1"/>
    <property type="molecule type" value="Genomic_DNA"/>
</dbReference>
<proteinExistence type="inferred from homology"/>
<keyword evidence="3" id="KW-0813">Transport</keyword>
<evidence type="ECO:0000256" key="2">
    <source>
        <dbReference type="ARBA" id="ARBA00009617"/>
    </source>
</evidence>
<feature type="transmembrane region" description="Helical" evidence="8">
    <location>
        <begin position="328"/>
        <end position="349"/>
    </location>
</feature>
<feature type="transmembrane region" description="Helical" evidence="8">
    <location>
        <begin position="148"/>
        <end position="169"/>
    </location>
</feature>
<dbReference type="GO" id="GO:0008643">
    <property type="term" value="P:carbohydrate transport"/>
    <property type="evidence" value="ECO:0007669"/>
    <property type="project" value="InterPro"/>
</dbReference>
<comment type="subcellular location">
    <subcellularLocation>
        <location evidence="1">Cell membrane</location>
        <topology evidence="1">Multi-pass membrane protein</topology>
    </subcellularLocation>
</comment>
<accession>A0A358E149</accession>
<feature type="transmembrane region" description="Helical" evidence="8">
    <location>
        <begin position="290"/>
        <end position="316"/>
    </location>
</feature>
<dbReference type="PANTHER" id="PTHR11328:SF24">
    <property type="entry name" value="MAJOR FACILITATOR SUPERFAMILY (MFS) PROFILE DOMAIN-CONTAINING PROTEIN"/>
    <property type="match status" value="1"/>
</dbReference>
<protein>
    <submittedName>
        <fullName evidence="9">MFS transporter</fullName>
    </submittedName>
</protein>
<dbReference type="Proteomes" id="UP000264779">
    <property type="component" value="Unassembled WGS sequence"/>
</dbReference>